<dbReference type="RefSeq" id="WP_189828299.1">
    <property type="nucleotide sequence ID" value="NZ_BMVC01000029.1"/>
</dbReference>
<protein>
    <submittedName>
        <fullName evidence="3">Uncharacterized protein</fullName>
    </submittedName>
</protein>
<keyword evidence="2" id="KW-0812">Transmembrane</keyword>
<evidence type="ECO:0000256" key="2">
    <source>
        <dbReference type="SAM" id="Phobius"/>
    </source>
</evidence>
<proteinExistence type="predicted"/>
<feature type="region of interest" description="Disordered" evidence="1">
    <location>
        <begin position="1"/>
        <end position="39"/>
    </location>
</feature>
<keyword evidence="2" id="KW-0472">Membrane</keyword>
<evidence type="ECO:0000313" key="4">
    <source>
        <dbReference type="Proteomes" id="UP000638353"/>
    </source>
</evidence>
<comment type="caution">
    <text evidence="3">The sequence shown here is derived from an EMBL/GenBank/DDBJ whole genome shotgun (WGS) entry which is preliminary data.</text>
</comment>
<feature type="transmembrane region" description="Helical" evidence="2">
    <location>
        <begin position="43"/>
        <end position="65"/>
    </location>
</feature>
<reference evidence="3" key="1">
    <citation type="journal article" date="2014" name="Int. J. Syst. Evol. Microbiol.">
        <title>Complete genome sequence of Corynebacterium casei LMG S-19264T (=DSM 44701T), isolated from a smear-ripened cheese.</title>
        <authorList>
            <consortium name="US DOE Joint Genome Institute (JGI-PGF)"/>
            <person name="Walter F."/>
            <person name="Albersmeier A."/>
            <person name="Kalinowski J."/>
            <person name="Ruckert C."/>
        </authorList>
    </citation>
    <scope>NUCLEOTIDE SEQUENCE</scope>
    <source>
        <strain evidence="3">JCM 4637</strain>
    </source>
</reference>
<sequence>MDMKPVMSAPAVPARQARERMGRRQAAAREWAQRTEQRPEESLVRIAQAAFGTALALGALAFWLADK</sequence>
<name>A0A918X8F3_9ACTN</name>
<keyword evidence="2" id="KW-1133">Transmembrane helix</keyword>
<evidence type="ECO:0000256" key="1">
    <source>
        <dbReference type="SAM" id="MobiDB-lite"/>
    </source>
</evidence>
<dbReference type="Proteomes" id="UP000638353">
    <property type="component" value="Unassembled WGS sequence"/>
</dbReference>
<organism evidence="3 4">
    <name type="scientific">Streptomyces finlayi</name>
    <dbReference type="NCBI Taxonomy" id="67296"/>
    <lineage>
        <taxon>Bacteria</taxon>
        <taxon>Bacillati</taxon>
        <taxon>Actinomycetota</taxon>
        <taxon>Actinomycetes</taxon>
        <taxon>Kitasatosporales</taxon>
        <taxon>Streptomycetaceae</taxon>
        <taxon>Streptomyces</taxon>
    </lineage>
</organism>
<dbReference type="EMBL" id="BMVC01000029">
    <property type="protein sequence ID" value="GHD18223.1"/>
    <property type="molecule type" value="Genomic_DNA"/>
</dbReference>
<accession>A0A918X8F3</accession>
<reference evidence="3" key="2">
    <citation type="submission" date="2020-09" db="EMBL/GenBank/DDBJ databases">
        <authorList>
            <person name="Sun Q."/>
            <person name="Ohkuma M."/>
        </authorList>
    </citation>
    <scope>NUCLEOTIDE SEQUENCE</scope>
    <source>
        <strain evidence="3">JCM 4637</strain>
    </source>
</reference>
<evidence type="ECO:0000313" key="3">
    <source>
        <dbReference type="EMBL" id="GHD18223.1"/>
    </source>
</evidence>
<dbReference type="AlphaFoldDB" id="A0A918X8F3"/>
<gene>
    <name evidence="3" type="ORF">GCM10010334_80770</name>
</gene>